<dbReference type="Proteomes" id="UP000291269">
    <property type="component" value="Unassembled WGS sequence"/>
</dbReference>
<dbReference type="RefSeq" id="WP_129223209.1">
    <property type="nucleotide sequence ID" value="NZ_SDOZ01000002.1"/>
</dbReference>
<protein>
    <submittedName>
        <fullName evidence="3">Uncharacterized protein</fullName>
    </submittedName>
</protein>
<accession>A0A4V1QV06</accession>
<feature type="region of interest" description="Disordered" evidence="1">
    <location>
        <begin position="43"/>
        <end position="75"/>
    </location>
</feature>
<name>A0A4V1QV06_9FIRM</name>
<evidence type="ECO:0000256" key="2">
    <source>
        <dbReference type="SAM" id="Phobius"/>
    </source>
</evidence>
<keyword evidence="2" id="KW-1133">Transmembrane helix</keyword>
<dbReference type="AlphaFoldDB" id="A0A4V1QV06"/>
<comment type="caution">
    <text evidence="3">The sequence shown here is derived from an EMBL/GenBank/DDBJ whole genome shotgun (WGS) entry which is preliminary data.</text>
</comment>
<dbReference type="OrthoDB" id="1890305at2"/>
<sequence>MAYKNNSSKVWNSILAVLLVLVIAGTAALVGFLSDGFKSWDKFKPDDKKEQTTENGGGPVTDESGNEMNGGEVHEMPKQMTFRSVAALDGESAYDSVTLHATVKPDDAEDKRITWVAIFKNPESAWATGKTVTDYVTVTPQSEGSSVATVKCLQPFGEQIEILAGLTWLSDKFYGMSIEEIYKASEFESALGSMIVGCSVDFAKRVTSASVDLSGGEKSMTVDAFANSVTCPFSLYFEFGGEDTYSFTYTDFTIEDTFSVTLSVDVNTEVFATAKTATGDEFFTAGSVGIGLVENYLSGAFVVSDSASVKDTFDSLNLYSRWLGENLDSGLFYFNFGIKGKYTNYTKHVPIHFMADSLEIIPTEIILDDTDLII</sequence>
<keyword evidence="4" id="KW-1185">Reference proteome</keyword>
<reference evidence="3 4" key="1">
    <citation type="journal article" date="2019" name="Gut">
        <title>Antibiotics-induced monodominance of a novel gut bacterial order.</title>
        <authorList>
            <person name="Hildebrand F."/>
            <person name="Moitinho-Silva L."/>
            <person name="Blasche S."/>
            <person name="Jahn M.T."/>
            <person name="Gossmann T.I."/>
            <person name="Heuerta-Cepas J."/>
            <person name="Hercog R."/>
            <person name="Luetge M."/>
            <person name="Bahram M."/>
            <person name="Pryszlak A."/>
            <person name="Alves R.J."/>
            <person name="Waszak S.M."/>
            <person name="Zhu A."/>
            <person name="Ye L."/>
            <person name="Costea P.I."/>
            <person name="Aalvink S."/>
            <person name="Belzer C."/>
            <person name="Forslund S.K."/>
            <person name="Sunagawa S."/>
            <person name="Hentschel U."/>
            <person name="Merten C."/>
            <person name="Patil K.R."/>
            <person name="Benes V."/>
            <person name="Bork P."/>
        </authorList>
    </citation>
    <scope>NUCLEOTIDE SEQUENCE [LARGE SCALE GENOMIC DNA]</scope>
    <source>
        <strain evidence="3 4">HDS1380</strain>
    </source>
</reference>
<evidence type="ECO:0000313" key="4">
    <source>
        <dbReference type="Proteomes" id="UP000291269"/>
    </source>
</evidence>
<evidence type="ECO:0000256" key="1">
    <source>
        <dbReference type="SAM" id="MobiDB-lite"/>
    </source>
</evidence>
<proteinExistence type="predicted"/>
<organism evidence="3 4">
    <name type="scientific">Candidatus Borkfalkia ceftriaxoniphila</name>
    <dbReference type="NCBI Taxonomy" id="2508949"/>
    <lineage>
        <taxon>Bacteria</taxon>
        <taxon>Bacillati</taxon>
        <taxon>Bacillota</taxon>
        <taxon>Clostridia</taxon>
        <taxon>Christensenellales</taxon>
        <taxon>Christensenellaceae</taxon>
        <taxon>Candidatus Borkfalkia</taxon>
    </lineage>
</organism>
<feature type="compositionally biased region" description="Basic and acidic residues" evidence="1">
    <location>
        <begin position="43"/>
        <end position="52"/>
    </location>
</feature>
<dbReference type="EMBL" id="SDOZ01000002">
    <property type="protein sequence ID" value="RXZ60986.1"/>
    <property type="molecule type" value="Genomic_DNA"/>
</dbReference>
<keyword evidence="2" id="KW-0472">Membrane</keyword>
<gene>
    <name evidence="3" type="ORF">ESZ91_00970</name>
</gene>
<evidence type="ECO:0000313" key="3">
    <source>
        <dbReference type="EMBL" id="RXZ60986.1"/>
    </source>
</evidence>
<keyword evidence="2" id="KW-0812">Transmembrane</keyword>
<feature type="transmembrane region" description="Helical" evidence="2">
    <location>
        <begin position="14"/>
        <end position="34"/>
    </location>
</feature>